<accession>A0ACB7HJU0</accession>
<keyword evidence="2" id="KW-1185">Reference proteome</keyword>
<proteinExistence type="predicted"/>
<evidence type="ECO:0000313" key="1">
    <source>
        <dbReference type="EMBL" id="KAG8653042.1"/>
    </source>
</evidence>
<feature type="non-terminal residue" evidence="1">
    <location>
        <position position="1"/>
    </location>
</feature>
<gene>
    <name evidence="1" type="ORF">MANES_06G161600v8</name>
</gene>
<protein>
    <submittedName>
        <fullName evidence="1">Uncharacterized protein</fullName>
    </submittedName>
</protein>
<name>A0ACB7HJU0_MANES</name>
<dbReference type="EMBL" id="CM004392">
    <property type="protein sequence ID" value="KAG8653042.1"/>
    <property type="molecule type" value="Genomic_DNA"/>
</dbReference>
<sequence>KNVRLPYDENYGCFFGPSQPAIARRVAQERKKLLQYLEQNGSISQDNHSPPVKGSKKFKVTIDRKAKMQRLKESRDYSFLLSDEREAPVPKKEIASYGNCLIRLKPFQVGNGTSKKPAERNLEQKRPLREPCKHKIMQEQPVASSKPQMKKPAVKQNPSQASTQDPNKKRKQISSYEDDHYEGEMALRIIRKMFNTKRFVGRDDADINMETTYEQINKEEKRSERLARKEDQAQLRLIEEEEQRERMRKLKIKKRKLHQQ</sequence>
<evidence type="ECO:0000313" key="2">
    <source>
        <dbReference type="Proteomes" id="UP000091857"/>
    </source>
</evidence>
<organism evidence="1 2">
    <name type="scientific">Manihot esculenta</name>
    <name type="common">Cassava</name>
    <name type="synonym">Jatropha manihot</name>
    <dbReference type="NCBI Taxonomy" id="3983"/>
    <lineage>
        <taxon>Eukaryota</taxon>
        <taxon>Viridiplantae</taxon>
        <taxon>Streptophyta</taxon>
        <taxon>Embryophyta</taxon>
        <taxon>Tracheophyta</taxon>
        <taxon>Spermatophyta</taxon>
        <taxon>Magnoliopsida</taxon>
        <taxon>eudicotyledons</taxon>
        <taxon>Gunneridae</taxon>
        <taxon>Pentapetalae</taxon>
        <taxon>rosids</taxon>
        <taxon>fabids</taxon>
        <taxon>Malpighiales</taxon>
        <taxon>Euphorbiaceae</taxon>
        <taxon>Crotonoideae</taxon>
        <taxon>Manihoteae</taxon>
        <taxon>Manihot</taxon>
    </lineage>
</organism>
<dbReference type="Proteomes" id="UP000091857">
    <property type="component" value="Chromosome 6"/>
</dbReference>
<comment type="caution">
    <text evidence="1">The sequence shown here is derived from an EMBL/GenBank/DDBJ whole genome shotgun (WGS) entry which is preliminary data.</text>
</comment>
<reference evidence="2" key="1">
    <citation type="journal article" date="2016" name="Nat. Biotechnol.">
        <title>Sequencing wild and cultivated cassava and related species reveals extensive interspecific hybridization and genetic diversity.</title>
        <authorList>
            <person name="Bredeson J.V."/>
            <person name="Lyons J.B."/>
            <person name="Prochnik S.E."/>
            <person name="Wu G.A."/>
            <person name="Ha C.M."/>
            <person name="Edsinger-Gonzales E."/>
            <person name="Grimwood J."/>
            <person name="Schmutz J."/>
            <person name="Rabbi I.Y."/>
            <person name="Egesi C."/>
            <person name="Nauluvula P."/>
            <person name="Lebot V."/>
            <person name="Ndunguru J."/>
            <person name="Mkamilo G."/>
            <person name="Bart R.S."/>
            <person name="Setter T.L."/>
            <person name="Gleadow R.M."/>
            <person name="Kulakow P."/>
            <person name="Ferguson M.E."/>
            <person name="Rounsley S."/>
            <person name="Rokhsar D.S."/>
        </authorList>
    </citation>
    <scope>NUCLEOTIDE SEQUENCE [LARGE SCALE GENOMIC DNA]</scope>
    <source>
        <strain evidence="2">cv. AM560-2</strain>
    </source>
</reference>